<dbReference type="GO" id="GO:0003723">
    <property type="term" value="F:RNA binding"/>
    <property type="evidence" value="ECO:0007669"/>
    <property type="project" value="TreeGrafter"/>
</dbReference>
<dbReference type="Proteomes" id="UP000522663">
    <property type="component" value="Unassembled WGS sequence"/>
</dbReference>
<feature type="non-terminal residue" evidence="4">
    <location>
        <position position="214"/>
    </location>
</feature>
<dbReference type="SUPFAM" id="SSF52540">
    <property type="entry name" value="P-loop containing nucleoside triphosphate hydrolases"/>
    <property type="match status" value="1"/>
</dbReference>
<protein>
    <submittedName>
        <fullName evidence="4">YTDC2 helicase</fullName>
    </submittedName>
</protein>
<dbReference type="PANTHER" id="PTHR18934">
    <property type="entry name" value="ATP-DEPENDENT RNA HELICASE"/>
    <property type="match status" value="1"/>
</dbReference>
<dbReference type="Pfam" id="PF21010">
    <property type="entry name" value="HA2_C"/>
    <property type="match status" value="1"/>
</dbReference>
<dbReference type="EMBL" id="VXAB01026265">
    <property type="protein sequence ID" value="NXJ16965.1"/>
    <property type="molecule type" value="Genomic_DNA"/>
</dbReference>
<dbReference type="SMART" id="SM00847">
    <property type="entry name" value="HA2"/>
    <property type="match status" value="1"/>
</dbReference>
<accession>A0A7K9Z3R4</accession>
<dbReference type="AlphaFoldDB" id="A0A7K9Z3R4"/>
<evidence type="ECO:0000259" key="3">
    <source>
        <dbReference type="SMART" id="SM00847"/>
    </source>
</evidence>
<evidence type="ECO:0000313" key="4">
    <source>
        <dbReference type="EMBL" id="NXJ16965.1"/>
    </source>
</evidence>
<dbReference type="Pfam" id="PF04408">
    <property type="entry name" value="WHD_HA2"/>
    <property type="match status" value="1"/>
</dbReference>
<dbReference type="PANTHER" id="PTHR18934:SF213">
    <property type="entry name" value="3'-5' RNA HELICASE YTHDC2"/>
    <property type="match status" value="1"/>
</dbReference>
<gene>
    <name evidence="4" type="primary">Ythdc2</name>
    <name evidence="4" type="ORF">ODOGUJ_R07141</name>
</gene>
<name>A0A7K9Z3R4_9GALL</name>
<keyword evidence="2" id="KW-0067">ATP-binding</keyword>
<evidence type="ECO:0000313" key="5">
    <source>
        <dbReference type="Proteomes" id="UP000522663"/>
    </source>
</evidence>
<feature type="non-terminal residue" evidence="4">
    <location>
        <position position="1"/>
    </location>
</feature>
<dbReference type="InterPro" id="IPR007502">
    <property type="entry name" value="Helicase-assoc_dom"/>
</dbReference>
<keyword evidence="1" id="KW-0547">Nucleotide-binding</keyword>
<dbReference type="OrthoDB" id="6103986at2759"/>
<keyword evidence="5" id="KW-1185">Reference proteome</keyword>
<evidence type="ECO:0000256" key="1">
    <source>
        <dbReference type="ARBA" id="ARBA00022741"/>
    </source>
</evidence>
<dbReference type="Gene3D" id="1.20.120.1080">
    <property type="match status" value="1"/>
</dbReference>
<organism evidence="4 5">
    <name type="scientific">Odontophorus gujanensis</name>
    <name type="common">marbled wood quail</name>
    <dbReference type="NCBI Taxonomy" id="886794"/>
    <lineage>
        <taxon>Eukaryota</taxon>
        <taxon>Metazoa</taxon>
        <taxon>Chordata</taxon>
        <taxon>Craniata</taxon>
        <taxon>Vertebrata</taxon>
        <taxon>Euteleostomi</taxon>
        <taxon>Archelosauria</taxon>
        <taxon>Archosauria</taxon>
        <taxon>Dinosauria</taxon>
        <taxon>Saurischia</taxon>
        <taxon>Theropoda</taxon>
        <taxon>Coelurosauria</taxon>
        <taxon>Aves</taxon>
        <taxon>Neognathae</taxon>
        <taxon>Galloanserae</taxon>
        <taxon>Galliformes</taxon>
        <taxon>Odontophoridae</taxon>
        <taxon>Odontophorus</taxon>
    </lineage>
</organism>
<proteinExistence type="predicted"/>
<reference evidence="4 5" key="1">
    <citation type="submission" date="2019-09" db="EMBL/GenBank/DDBJ databases">
        <title>Bird 10,000 Genomes (B10K) Project - Family phase.</title>
        <authorList>
            <person name="Zhang G."/>
        </authorList>
    </citation>
    <scope>NUCLEOTIDE SEQUENCE [LARGE SCALE GENOMIC DNA]</scope>
    <source>
        <strain evidence="4">B10K-DU-001-53</strain>
        <tissue evidence="4">Muscle</tissue>
    </source>
</reference>
<dbReference type="FunFam" id="1.20.120.1080:FF:000008">
    <property type="entry name" value="probable ATP-dependent RNA helicase YTHDC2"/>
    <property type="match status" value="1"/>
</dbReference>
<evidence type="ECO:0000256" key="2">
    <source>
        <dbReference type="ARBA" id="ARBA00022840"/>
    </source>
</evidence>
<sequence>RAGRCQPGVCFHLFSRIQFQNMLEFQIPELGRTPLQACLINVVLCLHTKLLAPVECPVADFLKKAPNPPPALIVTNALQMLKKIDAMDVWEDLTELGYHLAKLDVEPHLGKMVLCAIVLKCLDPVLTIACTLAYRDPFVLPALASQKRAAMVCRKELAEGTFSDHMVLLRAFQAWQKAHRDGWERVFCERNFLSQAAMEIIIGMRARLLGQLRA</sequence>
<dbReference type="InterPro" id="IPR027417">
    <property type="entry name" value="P-loop_NTPase"/>
</dbReference>
<keyword evidence="4" id="KW-0378">Hydrolase</keyword>
<dbReference type="GO" id="GO:0004386">
    <property type="term" value="F:helicase activity"/>
    <property type="evidence" value="ECO:0007669"/>
    <property type="project" value="UniProtKB-KW"/>
</dbReference>
<keyword evidence="4" id="KW-0347">Helicase</keyword>
<comment type="caution">
    <text evidence="4">The sequence shown here is derived from an EMBL/GenBank/DDBJ whole genome shotgun (WGS) entry which is preliminary data.</text>
</comment>
<dbReference type="InterPro" id="IPR048333">
    <property type="entry name" value="HA2_WH"/>
</dbReference>
<feature type="domain" description="Helicase-associated" evidence="3">
    <location>
        <begin position="76"/>
        <end position="169"/>
    </location>
</feature>
<dbReference type="GO" id="GO:0005524">
    <property type="term" value="F:ATP binding"/>
    <property type="evidence" value="ECO:0007669"/>
    <property type="project" value="UniProtKB-KW"/>
</dbReference>